<evidence type="ECO:0000256" key="1">
    <source>
        <dbReference type="ARBA" id="ARBA00007924"/>
    </source>
</evidence>
<dbReference type="Proteomes" id="UP000004200">
    <property type="component" value="Unassembled WGS sequence"/>
</dbReference>
<dbReference type="GO" id="GO:0003677">
    <property type="term" value="F:DNA binding"/>
    <property type="evidence" value="ECO:0007669"/>
    <property type="project" value="UniProtKB-UniRule"/>
</dbReference>
<dbReference type="Gene3D" id="2.10.260.10">
    <property type="match status" value="1"/>
</dbReference>
<dbReference type="PANTHER" id="PTHR37550:SF1">
    <property type="entry name" value="SSL1300 PROTEIN"/>
    <property type="match status" value="1"/>
</dbReference>
<dbReference type="InterPro" id="IPR051734">
    <property type="entry name" value="VapB_TA_antitoxins"/>
</dbReference>
<reference evidence="4 5" key="1">
    <citation type="submission" date="2011-06" db="EMBL/GenBank/DDBJ databases">
        <title>The draft genome of Thiorhodococcus drewsii AZ1.</title>
        <authorList>
            <consortium name="US DOE Joint Genome Institute (JGI-PGF)"/>
            <person name="Lucas S."/>
            <person name="Han J."/>
            <person name="Lapidus A."/>
            <person name="Cheng J.-F."/>
            <person name="Goodwin L."/>
            <person name="Pitluck S."/>
            <person name="Peters L."/>
            <person name="Land M.L."/>
            <person name="Hauser L."/>
            <person name="Vogl K."/>
            <person name="Liu Z."/>
            <person name="Imhoff J."/>
            <person name="Thiel V."/>
            <person name="Frigaard N.-U."/>
            <person name="Bryant D.A."/>
            <person name="Woyke T.J."/>
        </authorList>
    </citation>
    <scope>NUCLEOTIDE SEQUENCE [LARGE SCALE GENOMIC DNA]</scope>
    <source>
        <strain evidence="4 5">AZ1</strain>
    </source>
</reference>
<comment type="caution">
    <text evidence="4">The sequence shown here is derived from an EMBL/GenBank/DDBJ whole genome shotgun (WGS) entry which is preliminary data.</text>
</comment>
<name>G2E8J4_9GAMM</name>
<dbReference type="PROSITE" id="PS51740">
    <property type="entry name" value="SPOVT_ABRB"/>
    <property type="match status" value="1"/>
</dbReference>
<keyword evidence="5" id="KW-1185">Reference proteome</keyword>
<gene>
    <name evidence="4" type="ORF">ThidrDRAFT_4608</name>
</gene>
<keyword evidence="2" id="KW-0238">DNA-binding</keyword>
<protein>
    <submittedName>
        <fullName evidence="4">SpoVT/AbrB domain-containing protein</fullName>
    </submittedName>
</protein>
<feature type="domain" description="SpoVT-AbrB" evidence="3">
    <location>
        <begin position="7"/>
        <end position="47"/>
    </location>
</feature>
<dbReference type="InterPro" id="IPR007159">
    <property type="entry name" value="SpoVT-AbrB_dom"/>
</dbReference>
<dbReference type="RefSeq" id="WP_007043319.1">
    <property type="nucleotide sequence ID" value="NZ_AFWT01000085.1"/>
</dbReference>
<evidence type="ECO:0000313" key="4">
    <source>
        <dbReference type="EMBL" id="EGV27580.1"/>
    </source>
</evidence>
<dbReference type="SMART" id="SM00966">
    <property type="entry name" value="SpoVT_AbrB"/>
    <property type="match status" value="1"/>
</dbReference>
<dbReference type="PANTHER" id="PTHR37550">
    <property type="entry name" value="ANTITOXIN VAPB1"/>
    <property type="match status" value="1"/>
</dbReference>
<dbReference type="OrthoDB" id="5298361at2"/>
<sequence length="77" mass="8621">MHTERRVTLFTNGRNQAIRIPREFELPGKEAIIRKDGERLIIEPVPAPTLLDVLGTLTPLDESIPEPDDAPPEPVDL</sequence>
<dbReference type="AlphaFoldDB" id="G2E8J4"/>
<dbReference type="SUPFAM" id="SSF89447">
    <property type="entry name" value="AbrB/MazE/MraZ-like"/>
    <property type="match status" value="1"/>
</dbReference>
<evidence type="ECO:0000313" key="5">
    <source>
        <dbReference type="Proteomes" id="UP000004200"/>
    </source>
</evidence>
<organism evidence="4 5">
    <name type="scientific">Thiorhodococcus drewsii AZ1</name>
    <dbReference type="NCBI Taxonomy" id="765913"/>
    <lineage>
        <taxon>Bacteria</taxon>
        <taxon>Pseudomonadati</taxon>
        <taxon>Pseudomonadota</taxon>
        <taxon>Gammaproteobacteria</taxon>
        <taxon>Chromatiales</taxon>
        <taxon>Chromatiaceae</taxon>
        <taxon>Thiorhodococcus</taxon>
    </lineage>
</organism>
<dbReference type="eggNOG" id="COG4456">
    <property type="taxonomic scope" value="Bacteria"/>
</dbReference>
<evidence type="ECO:0000256" key="2">
    <source>
        <dbReference type="PROSITE-ProRule" id="PRU01076"/>
    </source>
</evidence>
<dbReference type="STRING" id="765913.ThidrDRAFT_4608"/>
<accession>G2E8J4</accession>
<comment type="similarity">
    <text evidence="1">Belongs to the VapB family.</text>
</comment>
<proteinExistence type="inferred from homology"/>
<dbReference type="InterPro" id="IPR037914">
    <property type="entry name" value="SpoVT-AbrB_sf"/>
</dbReference>
<dbReference type="PATRIC" id="fig|765913.3.peg.4661"/>
<dbReference type="EMBL" id="AFWT01000085">
    <property type="protein sequence ID" value="EGV27580.1"/>
    <property type="molecule type" value="Genomic_DNA"/>
</dbReference>
<evidence type="ECO:0000259" key="3">
    <source>
        <dbReference type="PROSITE" id="PS51740"/>
    </source>
</evidence>